<dbReference type="GO" id="GO:0000166">
    <property type="term" value="F:nucleotide binding"/>
    <property type="evidence" value="ECO:0007669"/>
    <property type="project" value="UniProtKB-KW"/>
</dbReference>
<proteinExistence type="inferred from homology"/>
<feature type="domain" description="Anticodon-binding" evidence="4">
    <location>
        <begin position="299"/>
        <end position="376"/>
    </location>
</feature>
<dbReference type="SUPFAM" id="SSF55681">
    <property type="entry name" value="Class II aaRS and biotin synthetases"/>
    <property type="match status" value="1"/>
</dbReference>
<accession>A0A1F5ES63</accession>
<dbReference type="EMBL" id="MFAD01000020">
    <property type="protein sequence ID" value="OGD70243.1"/>
    <property type="molecule type" value="Genomic_DNA"/>
</dbReference>
<protein>
    <recommendedName>
        <fullName evidence="3">Histidyl-tRNA synthetase</fullName>
    </recommendedName>
</protein>
<dbReference type="Gene3D" id="3.40.50.800">
    <property type="entry name" value="Anticodon-binding domain"/>
    <property type="match status" value="1"/>
</dbReference>
<keyword evidence="2" id="KW-0030">Aminoacyl-tRNA synthetase</keyword>
<dbReference type="Pfam" id="PF03129">
    <property type="entry name" value="HGTP_anticodon"/>
    <property type="match status" value="1"/>
</dbReference>
<evidence type="ECO:0000259" key="4">
    <source>
        <dbReference type="Pfam" id="PF03129"/>
    </source>
</evidence>
<evidence type="ECO:0000313" key="6">
    <source>
        <dbReference type="Proteomes" id="UP000186545"/>
    </source>
</evidence>
<dbReference type="InterPro" id="IPR045864">
    <property type="entry name" value="aa-tRNA-synth_II/BPL/LPL"/>
</dbReference>
<dbReference type="GO" id="GO:0004821">
    <property type="term" value="F:histidine-tRNA ligase activity"/>
    <property type="evidence" value="ECO:0007669"/>
    <property type="project" value="UniProtKB-EC"/>
</dbReference>
<comment type="caution">
    <text evidence="5">The sequence shown here is derived from an EMBL/GenBank/DDBJ whole genome shotgun (WGS) entry which is preliminary data.</text>
</comment>
<dbReference type="Proteomes" id="UP000186545">
    <property type="component" value="Unassembled WGS sequence"/>
</dbReference>
<dbReference type="GO" id="GO:0006427">
    <property type="term" value="P:histidyl-tRNA aminoacylation"/>
    <property type="evidence" value="ECO:0007669"/>
    <property type="project" value="TreeGrafter"/>
</dbReference>
<dbReference type="Gene3D" id="3.30.930.10">
    <property type="entry name" value="Bira Bifunctional Protein, Domain 2"/>
    <property type="match status" value="1"/>
</dbReference>
<name>A0A1F5ES63_9BACT</name>
<dbReference type="InterPro" id="IPR004154">
    <property type="entry name" value="Anticodon-bd"/>
</dbReference>
<dbReference type="PANTHER" id="PTHR43707:SF1">
    <property type="entry name" value="HISTIDINE--TRNA LIGASE, MITOCHONDRIAL-RELATED"/>
    <property type="match status" value="1"/>
</dbReference>
<evidence type="ECO:0000256" key="1">
    <source>
        <dbReference type="ARBA" id="ARBA00008226"/>
    </source>
</evidence>
<evidence type="ECO:0000313" key="5">
    <source>
        <dbReference type="EMBL" id="OGD70243.1"/>
    </source>
</evidence>
<dbReference type="PANTHER" id="PTHR43707">
    <property type="entry name" value="HISTIDYL-TRNA SYNTHETASE"/>
    <property type="match status" value="1"/>
</dbReference>
<dbReference type="GO" id="GO:0005737">
    <property type="term" value="C:cytoplasm"/>
    <property type="evidence" value="ECO:0007669"/>
    <property type="project" value="InterPro"/>
</dbReference>
<evidence type="ECO:0000256" key="2">
    <source>
        <dbReference type="ARBA" id="ARBA00023146"/>
    </source>
</evidence>
<dbReference type="InterPro" id="IPR004516">
    <property type="entry name" value="HisRS/HisZ"/>
</dbReference>
<comment type="similarity">
    <text evidence="1">Belongs to the class-II aminoacyl-tRNA synthetase family.</text>
</comment>
<dbReference type="SUPFAM" id="SSF52954">
    <property type="entry name" value="Class II aaRS ABD-related"/>
    <property type="match status" value="1"/>
</dbReference>
<gene>
    <name evidence="5" type="ORF">A3I18_01885</name>
</gene>
<keyword evidence="2" id="KW-0436">Ligase</keyword>
<sequence length="380" mass="44376">MIIEIPKKRLDKVDEIAIHHGFRFTEIPSLQTKKETMLSPEEKNHVIKNYKKISGSNSNNSNPLMLYYDQPILINKIQKFNPRTHKIVHLDVIGVHNSIAEAMIINTASKILKDEGYNNYFIDINCTGDKESLSRFIEELSNYYKKNSEVFPCNCKNRLEKNNFSFAHCDDENCKELINNAPKPINFLSEKSRQHFKEVLEYLEDMSIPYRVNTELTSENNHYSKTVFEIKISNENAEEIVLAKGGRYDDVANKIAQKRNLPAVGLTMLYKRKLTNKAYSNKIEKPQIFLVQFGFKAKLKSFEVIDILRQNRVTVHQKLYKNKLSDQFLIAKKMKVPYMIIIGQKEAQDDEIIFRNMIDVTHEVVKINKLIQYLKKIHLV</sequence>
<reference evidence="5 6" key="1">
    <citation type="journal article" date="2016" name="Nat. Commun.">
        <title>Thousands of microbial genomes shed light on interconnected biogeochemical processes in an aquifer system.</title>
        <authorList>
            <person name="Anantharaman K."/>
            <person name="Brown C.T."/>
            <person name="Hug L.A."/>
            <person name="Sharon I."/>
            <person name="Castelle C.J."/>
            <person name="Probst A.J."/>
            <person name="Thomas B.C."/>
            <person name="Singh A."/>
            <person name="Wilkins M.J."/>
            <person name="Karaoz U."/>
            <person name="Brodie E.L."/>
            <person name="Williams K.H."/>
            <person name="Hubbard S.S."/>
            <person name="Banfield J.F."/>
        </authorList>
    </citation>
    <scope>NUCLEOTIDE SEQUENCE [LARGE SCALE GENOMIC DNA]</scope>
</reference>
<evidence type="ECO:0000256" key="3">
    <source>
        <dbReference type="ARBA" id="ARBA00030619"/>
    </source>
</evidence>
<dbReference type="AlphaFoldDB" id="A0A1F5ES63"/>
<organism evidence="5 6">
    <name type="scientific">Candidatus Campbellbacteria bacterium RIFCSPLOWO2_02_FULL_35_11</name>
    <dbReference type="NCBI Taxonomy" id="1797581"/>
    <lineage>
        <taxon>Bacteria</taxon>
        <taxon>Candidatus Campbelliibacteriota</taxon>
    </lineage>
</organism>
<dbReference type="InterPro" id="IPR036621">
    <property type="entry name" value="Anticodon-bd_dom_sf"/>
</dbReference>